<sequence>MTSNEPRVLIVAEHASANFGGEATLPFHYFRILRQRQIEVWMVVHDRTRDELKQLLGADFDRIHFITDTSLHRFLDWLCQFLPHRLAYFTLGFVVRLMTQAAQRRLAKQLVQRHQITVVHQPIPVSPKEPSLIFAVDAPVIIGPMNGGMNYPPAFQKMQSRFVHVSLAAGRLLSKWLNWLIPGKRQAAMLLVANARTRAALPKGVCSNIVELCENGVDLSVWQQKPESVTAEAVQPIDMTTALAVTQATKFVFVGRLLDWKAVDLLLLAFERVAKQMPVVLEIIGDGPEGLALKQQAVALGLRSLDEPQAMDQRQVGNELQAVEHGVNMHPDSAVHFLGWLSQADCAQRLCQSDVMVLPSLLECGGAAVLESMSIGLPVIATKWGGPTDYLDESCGILVEPQSRASFIDGLAAAMLRLASSPSLRRSMGEAGRQRVLSHFDWEVKVDTILKLYREVMPMPLLKQPVMSQKTAGQAVHSP</sequence>
<dbReference type="Proteomes" id="UP001476950">
    <property type="component" value="Unassembled WGS sequence"/>
</dbReference>
<dbReference type="PANTHER" id="PTHR45947:SF3">
    <property type="entry name" value="SULFOQUINOVOSYL TRANSFERASE SQD2"/>
    <property type="match status" value="1"/>
</dbReference>
<keyword evidence="3" id="KW-1185">Reference proteome</keyword>
<dbReference type="InterPro" id="IPR050194">
    <property type="entry name" value="Glycosyltransferase_grp1"/>
</dbReference>
<evidence type="ECO:0000313" key="2">
    <source>
        <dbReference type="EMBL" id="MEP1060070.1"/>
    </source>
</evidence>
<dbReference type="SUPFAM" id="SSF53756">
    <property type="entry name" value="UDP-Glycosyltransferase/glycogen phosphorylase"/>
    <property type="match status" value="1"/>
</dbReference>
<comment type="caution">
    <text evidence="2">The sequence shown here is derived from an EMBL/GenBank/DDBJ whole genome shotgun (WGS) entry which is preliminary data.</text>
</comment>
<dbReference type="Pfam" id="PF00534">
    <property type="entry name" value="Glycos_transf_1"/>
    <property type="match status" value="1"/>
</dbReference>
<accession>A0ABV0KLI0</accession>
<gene>
    <name evidence="2" type="ORF">NDI38_16660</name>
</gene>
<name>A0ABV0KLI0_9CYAN</name>
<evidence type="ECO:0000259" key="1">
    <source>
        <dbReference type="Pfam" id="PF00534"/>
    </source>
</evidence>
<organism evidence="2 3">
    <name type="scientific">Stenomitos frigidus AS-A4</name>
    <dbReference type="NCBI Taxonomy" id="2933935"/>
    <lineage>
        <taxon>Bacteria</taxon>
        <taxon>Bacillati</taxon>
        <taxon>Cyanobacteriota</taxon>
        <taxon>Cyanophyceae</taxon>
        <taxon>Leptolyngbyales</taxon>
        <taxon>Leptolyngbyaceae</taxon>
        <taxon>Stenomitos</taxon>
    </lineage>
</organism>
<reference evidence="2 3" key="1">
    <citation type="submission" date="2022-04" db="EMBL/GenBank/DDBJ databases">
        <title>Positive selection, recombination, and allopatry shape intraspecific diversity of widespread and dominant cyanobacteria.</title>
        <authorList>
            <person name="Wei J."/>
            <person name="Shu W."/>
            <person name="Hu C."/>
        </authorList>
    </citation>
    <scope>NUCLEOTIDE SEQUENCE [LARGE SCALE GENOMIC DNA]</scope>
    <source>
        <strain evidence="2 3">AS-A4</strain>
    </source>
</reference>
<feature type="domain" description="Glycosyl transferase family 1" evidence="1">
    <location>
        <begin position="248"/>
        <end position="435"/>
    </location>
</feature>
<protein>
    <submittedName>
        <fullName evidence="2">Glycosyltransferase family 4 protein</fullName>
    </submittedName>
</protein>
<dbReference type="InterPro" id="IPR001296">
    <property type="entry name" value="Glyco_trans_1"/>
</dbReference>
<dbReference type="EMBL" id="JAMPLM010000015">
    <property type="protein sequence ID" value="MEP1060070.1"/>
    <property type="molecule type" value="Genomic_DNA"/>
</dbReference>
<dbReference type="RefSeq" id="WP_190449264.1">
    <property type="nucleotide sequence ID" value="NZ_JAMPLM010000015.1"/>
</dbReference>
<evidence type="ECO:0000313" key="3">
    <source>
        <dbReference type="Proteomes" id="UP001476950"/>
    </source>
</evidence>
<dbReference type="PANTHER" id="PTHR45947">
    <property type="entry name" value="SULFOQUINOVOSYL TRANSFERASE SQD2"/>
    <property type="match status" value="1"/>
</dbReference>
<dbReference type="CDD" id="cd03801">
    <property type="entry name" value="GT4_PimA-like"/>
    <property type="match status" value="1"/>
</dbReference>
<dbReference type="Gene3D" id="3.40.50.2000">
    <property type="entry name" value="Glycogen Phosphorylase B"/>
    <property type="match status" value="1"/>
</dbReference>
<proteinExistence type="predicted"/>